<evidence type="ECO:0000256" key="1">
    <source>
        <dbReference type="ARBA" id="ARBA00004410"/>
    </source>
</evidence>
<feature type="region of interest" description="Disordered" evidence="17">
    <location>
        <begin position="832"/>
        <end position="880"/>
    </location>
</feature>
<dbReference type="Proteomes" id="UP001213000">
    <property type="component" value="Unassembled WGS sequence"/>
</dbReference>
<dbReference type="GO" id="GO:0016787">
    <property type="term" value="F:hydrolase activity"/>
    <property type="evidence" value="ECO:0007669"/>
    <property type="project" value="UniProtKB-KW"/>
</dbReference>
<feature type="active site" evidence="15">
    <location>
        <position position="146"/>
    </location>
</feature>
<dbReference type="InterPro" id="IPR033697">
    <property type="entry name" value="Ribonuclease_T2_eukaryotic"/>
</dbReference>
<evidence type="ECO:0000256" key="5">
    <source>
        <dbReference type="ARBA" id="ARBA00022490"/>
    </source>
</evidence>
<feature type="compositionally biased region" description="Basic residues" evidence="17">
    <location>
        <begin position="1088"/>
        <end position="1110"/>
    </location>
</feature>
<evidence type="ECO:0000256" key="3">
    <source>
        <dbReference type="ARBA" id="ARBA00007469"/>
    </source>
</evidence>
<organism evidence="20 21">
    <name type="scientific">Leucocoprinus birnbaumii</name>
    <dbReference type="NCBI Taxonomy" id="56174"/>
    <lineage>
        <taxon>Eukaryota</taxon>
        <taxon>Fungi</taxon>
        <taxon>Dikarya</taxon>
        <taxon>Basidiomycota</taxon>
        <taxon>Agaricomycotina</taxon>
        <taxon>Agaricomycetes</taxon>
        <taxon>Agaricomycetidae</taxon>
        <taxon>Agaricales</taxon>
        <taxon>Agaricineae</taxon>
        <taxon>Agaricaceae</taxon>
        <taxon>Leucocoprinus</taxon>
    </lineage>
</organism>
<evidence type="ECO:0000256" key="7">
    <source>
        <dbReference type="ARBA" id="ARBA00022722"/>
    </source>
</evidence>
<evidence type="ECO:0000256" key="9">
    <source>
        <dbReference type="ARBA" id="ARBA00022801"/>
    </source>
</evidence>
<dbReference type="GO" id="GO:0003723">
    <property type="term" value="F:RNA binding"/>
    <property type="evidence" value="ECO:0007669"/>
    <property type="project" value="InterPro"/>
</dbReference>
<evidence type="ECO:0000256" key="13">
    <source>
        <dbReference type="ARBA" id="ARBA00025494"/>
    </source>
</evidence>
<keyword evidence="11" id="KW-0325">Glycoprotein</keyword>
<dbReference type="GO" id="GO:0006520">
    <property type="term" value="P:amino acid metabolic process"/>
    <property type="evidence" value="ECO:0007669"/>
    <property type="project" value="UniProtKB-ARBA"/>
</dbReference>
<accession>A0AAD5YQX5</accession>
<dbReference type="SUPFAM" id="SSF55895">
    <property type="entry name" value="Ribonuclease Rh-like"/>
    <property type="match status" value="1"/>
</dbReference>
<feature type="compositionally biased region" description="Basic residues" evidence="17">
    <location>
        <begin position="542"/>
        <end position="553"/>
    </location>
</feature>
<gene>
    <name evidence="20" type="ORF">NP233_g6430</name>
</gene>
<evidence type="ECO:0000256" key="11">
    <source>
        <dbReference type="ARBA" id="ARBA00023180"/>
    </source>
</evidence>
<dbReference type="PANTHER" id="PTHR11240">
    <property type="entry name" value="RIBONUCLEASE T2"/>
    <property type="match status" value="1"/>
</dbReference>
<feature type="region of interest" description="Disordered" evidence="17">
    <location>
        <begin position="270"/>
        <end position="292"/>
    </location>
</feature>
<keyword evidence="9" id="KW-0378">Hydrolase</keyword>
<dbReference type="Pfam" id="PF25488">
    <property type="entry name" value="RNaseT2L_C"/>
    <property type="match status" value="1"/>
</dbReference>
<feature type="region of interest" description="Disordered" evidence="17">
    <location>
        <begin position="534"/>
        <end position="558"/>
    </location>
</feature>
<keyword evidence="21" id="KW-1185">Reference proteome</keyword>
<dbReference type="Pfam" id="PF00445">
    <property type="entry name" value="Ribonuclease_T2"/>
    <property type="match status" value="1"/>
</dbReference>
<keyword evidence="12" id="KW-0456">Lyase</keyword>
<feature type="compositionally biased region" description="Low complexity" evidence="17">
    <location>
        <begin position="839"/>
        <end position="850"/>
    </location>
</feature>
<dbReference type="PROSITE" id="PS00530">
    <property type="entry name" value="RNASE_T2_1"/>
    <property type="match status" value="1"/>
</dbReference>
<dbReference type="GO" id="GO:0005576">
    <property type="term" value="C:extracellular region"/>
    <property type="evidence" value="ECO:0007669"/>
    <property type="project" value="TreeGrafter"/>
</dbReference>
<dbReference type="GO" id="GO:0005775">
    <property type="term" value="C:vacuolar lumen"/>
    <property type="evidence" value="ECO:0007669"/>
    <property type="project" value="UniProtKB-SubCell"/>
</dbReference>
<keyword evidence="10" id="KW-1015">Disulfide bond</keyword>
<feature type="domain" description="PEHE" evidence="19">
    <location>
        <begin position="629"/>
        <end position="765"/>
    </location>
</feature>
<reference evidence="20" key="1">
    <citation type="submission" date="2022-07" db="EMBL/GenBank/DDBJ databases">
        <title>Genome Sequence of Leucocoprinus birnbaumii.</title>
        <authorList>
            <person name="Buettner E."/>
        </authorList>
    </citation>
    <scope>NUCLEOTIDE SEQUENCE</scope>
    <source>
        <strain evidence="20">VT141</strain>
    </source>
</reference>
<evidence type="ECO:0000256" key="6">
    <source>
        <dbReference type="ARBA" id="ARBA00022554"/>
    </source>
</evidence>
<comment type="caution">
    <text evidence="20">The sequence shown here is derived from an EMBL/GenBank/DDBJ whole genome shotgun (WGS) entry which is preliminary data.</text>
</comment>
<evidence type="ECO:0000256" key="4">
    <source>
        <dbReference type="ARBA" id="ARBA00012571"/>
    </source>
</evidence>
<dbReference type="Gene3D" id="3.30.2130.10">
    <property type="entry name" value="VC0802-like"/>
    <property type="match status" value="1"/>
</dbReference>
<dbReference type="GO" id="GO:0046394">
    <property type="term" value="P:carboxylic acid biosynthetic process"/>
    <property type="evidence" value="ECO:0007669"/>
    <property type="project" value="UniProtKB-ARBA"/>
</dbReference>
<feature type="region of interest" description="Disordered" evidence="17">
    <location>
        <begin position="800"/>
        <end position="820"/>
    </location>
</feature>
<feature type="compositionally biased region" description="Polar residues" evidence="17">
    <location>
        <begin position="854"/>
        <end position="865"/>
    </location>
</feature>
<dbReference type="SMART" id="SM01300">
    <property type="entry name" value="PEHE"/>
    <property type="match status" value="1"/>
</dbReference>
<dbReference type="InterPro" id="IPR033130">
    <property type="entry name" value="RNase_T2_His_AS_2"/>
</dbReference>
<keyword evidence="7" id="KW-0540">Nuclease</keyword>
<keyword evidence="6" id="KW-0926">Vacuole</keyword>
<evidence type="ECO:0000256" key="10">
    <source>
        <dbReference type="ARBA" id="ARBA00023157"/>
    </source>
</evidence>
<protein>
    <recommendedName>
        <fullName evidence="14">Ribonuclease T2-like</fullName>
        <ecNumber evidence="4">4.6.1.19</ecNumber>
    </recommendedName>
</protein>
<comment type="function">
    <text evidence="13">Rnase which modulates cell survival under stress conditions. Released from the vacuole to the cytoplasm during stress to promote tRNA and rRNA cleavage and to activate separately a downstream pathway that promotes cell death. Involved in cell size, vacuolar morphology and growth at high temperatures and high salt concentration.</text>
</comment>
<feature type="compositionally biased region" description="Basic and acidic residues" evidence="17">
    <location>
        <begin position="1004"/>
        <end position="1017"/>
    </location>
</feature>
<dbReference type="PROSITE" id="PS00531">
    <property type="entry name" value="RNASE_T2_2"/>
    <property type="match status" value="1"/>
</dbReference>
<feature type="signal peptide" evidence="18">
    <location>
        <begin position="1"/>
        <end position="18"/>
    </location>
</feature>
<dbReference type="EC" id="4.6.1.19" evidence="4"/>
<dbReference type="PANTHER" id="PTHR11240:SF22">
    <property type="entry name" value="RIBONUCLEASE T2"/>
    <property type="match status" value="1"/>
</dbReference>
<dbReference type="AlphaFoldDB" id="A0AAD5YQX5"/>
<feature type="chain" id="PRO_5042057173" description="Ribonuclease T2-like" evidence="18">
    <location>
        <begin position="19"/>
        <end position="1257"/>
    </location>
</feature>
<dbReference type="InterPro" id="IPR057328">
    <property type="entry name" value="RNaseT2L_C"/>
</dbReference>
<dbReference type="FunFam" id="3.90.730.10:FF:000004">
    <property type="entry name" value="Ribonuclease T2-like"/>
    <property type="match status" value="1"/>
</dbReference>
<dbReference type="InterPro" id="IPR029332">
    <property type="entry name" value="PEHE_dom"/>
</dbReference>
<name>A0AAD5YQX5_9AGAR</name>
<evidence type="ECO:0000256" key="12">
    <source>
        <dbReference type="ARBA" id="ARBA00023239"/>
    </source>
</evidence>
<dbReference type="InterPro" id="IPR045865">
    <property type="entry name" value="ACT-like_dom_sf"/>
</dbReference>
<evidence type="ECO:0000256" key="17">
    <source>
        <dbReference type="SAM" id="MobiDB-lite"/>
    </source>
</evidence>
<dbReference type="GO" id="GO:0000123">
    <property type="term" value="C:histone acetyltransferase complex"/>
    <property type="evidence" value="ECO:0007669"/>
    <property type="project" value="UniProtKB-ARBA"/>
</dbReference>
<dbReference type="SUPFAM" id="SSF55021">
    <property type="entry name" value="ACT-like"/>
    <property type="match status" value="1"/>
</dbReference>
<feature type="active site" evidence="15">
    <location>
        <position position="88"/>
    </location>
</feature>
<dbReference type="CDD" id="cd01061">
    <property type="entry name" value="RNase_T2_euk"/>
    <property type="match status" value="1"/>
</dbReference>
<evidence type="ECO:0000256" key="15">
    <source>
        <dbReference type="PIRSR" id="PIRSR633697-1"/>
    </source>
</evidence>
<keyword evidence="8 18" id="KW-0732">Signal</keyword>
<evidence type="ECO:0000256" key="8">
    <source>
        <dbReference type="ARBA" id="ARBA00022729"/>
    </source>
</evidence>
<dbReference type="InterPro" id="IPR018188">
    <property type="entry name" value="RNase_T2_His_AS_1"/>
</dbReference>
<dbReference type="EMBL" id="JANIEX010000420">
    <property type="protein sequence ID" value="KAJ3567341.1"/>
    <property type="molecule type" value="Genomic_DNA"/>
</dbReference>
<keyword evidence="5" id="KW-0963">Cytoplasm</keyword>
<evidence type="ECO:0000313" key="21">
    <source>
        <dbReference type="Proteomes" id="UP001213000"/>
    </source>
</evidence>
<dbReference type="InterPro" id="IPR027795">
    <property type="entry name" value="CASTOR_ACT_dom"/>
</dbReference>
<feature type="active site" evidence="15">
    <location>
        <position position="150"/>
    </location>
</feature>
<evidence type="ECO:0000313" key="20">
    <source>
        <dbReference type="EMBL" id="KAJ3567341.1"/>
    </source>
</evidence>
<dbReference type="InterPro" id="IPR036430">
    <property type="entry name" value="RNase_T2-like_sf"/>
</dbReference>
<dbReference type="Pfam" id="PF13840">
    <property type="entry name" value="ACT_7"/>
    <property type="match status" value="1"/>
</dbReference>
<dbReference type="GO" id="GO:0033897">
    <property type="term" value="F:ribonuclease T2 activity"/>
    <property type="evidence" value="ECO:0007669"/>
    <property type="project" value="UniProtKB-EC"/>
</dbReference>
<dbReference type="InterPro" id="IPR001568">
    <property type="entry name" value="RNase_T2-like"/>
</dbReference>
<comment type="similarity">
    <text evidence="3 16">Belongs to the RNase T2 family.</text>
</comment>
<evidence type="ECO:0000256" key="16">
    <source>
        <dbReference type="RuleBase" id="RU004328"/>
    </source>
</evidence>
<evidence type="ECO:0000256" key="18">
    <source>
        <dbReference type="SAM" id="SignalP"/>
    </source>
</evidence>
<sequence>MLAIGTVILGAWFSIAAAKPLQSSADWTSLLRRDTTISSGCTTSGSASCHTSGSVNTCCTESPGGLLLQTQFWDTNPSTGPSNSWTIHGLWPDNCDGTFEENCDSSRAYTNIASLLSAQGASSTLSFMQSYWVDINGQNEQFWEHEWSTHGTCMSTLEPSCLPSGSAKGAEAVAFFQTVVKLFKSLPTYDWLANAGITPSSSKTYTLSTLTSALKSASGVTPALSCSGSNLNAISWYFNLKGSIIDGTFVHIDAPQAGTCPSSGIKYPLKSGSGTPTTTSSSPTGTGGSLPAKATINAIRSSGSTTGGLLSLGTWSTQTLATFTLSGTASSFTMKSSKGNCGVSGGQFTCGSGVSLTSFSAVSSGGSLLLASGGSTSFSSDGLPSGTTVYSVYTGSSHSQSYTLQLLDESQETTPCVLKELASGRGKFFSVTRTKEEVSVVGEAYRGMPKKYEEQCTWKCIKIRGPMEHSLTGILADLTTPLKAAKVPIFAMSTWNTDYVLVPKEMAVEAEMTLERDGWVFVQSAGHGRVARFSTASGSNGRQKRVLPSRSRRGGPGVGSCDADILILEHQKRRFESDNILPSTTQFFLTTDSKQFSTPSQGLSVSTVSSERYFDRPDVLEGFRKRIPIQTPSFTEGAQDLGKLRPRGGEITQIDTSDSAYERRHRKYESFEKRQRLREKEKLKHEQYKLKERIEQLRVMDSSAFLALPASDFTPAPGVQEGDVNASLAALPGAHVNGAAAYNEGERRRKEMLDIALSLEARFRVLLPPDRVRQKAQQRSAAREGVAQTPAIINALPRRTVSEAEVSEREEEVLVPPDGYNLQKQDKLKIKLRLKKDSTSGSPTPTSASRASKRPSQASLPPSQRSKQRPSLPVPSRSPAPIASLEHMAEANGIPEQTASPYVDVEGLGDQAEQLGLESEEGADGQQMPAHYERSMSALEKGHDMGVAENLQAESPRLQPPTPPQRRSPLPDTRPTPMTELGPAQLENVLLERGSRPPQSPTFPEEKHEDSLMHIDVETLSQPTSQPRLPSPPPDMTSHDVPRPVHAQTVVHPPIKRRGRPPKNLNREPSGLDQLADAAQSLSAGPPVRKRRRTVGKGQRGRGRLSISHRAKPDQDIEPATSPEPPITTEQPLGDGASPRNSPPSPANSSEVREESEMASVPPPEYISSISAAHFDISSSLWRPNPARKGAVIAEYQSETGELRRTDSALLVSAIRGSQRQTQRHLLAFGVKIPTQIADPYDFWPPDEYLPLLKKKS</sequence>
<evidence type="ECO:0000256" key="2">
    <source>
        <dbReference type="ARBA" id="ARBA00004496"/>
    </source>
</evidence>
<evidence type="ECO:0000259" key="19">
    <source>
        <dbReference type="SMART" id="SM01300"/>
    </source>
</evidence>
<feature type="region of interest" description="Disordered" evidence="17">
    <location>
        <begin position="898"/>
        <end position="1162"/>
    </location>
</feature>
<dbReference type="GO" id="GO:0006401">
    <property type="term" value="P:RNA catabolic process"/>
    <property type="evidence" value="ECO:0007669"/>
    <property type="project" value="TreeGrafter"/>
</dbReference>
<proteinExistence type="inferred from homology"/>
<comment type="subcellular location">
    <subcellularLocation>
        <location evidence="2">Cytoplasm</location>
    </subcellularLocation>
    <subcellularLocation>
        <location evidence="1">Vacuole lumen</location>
    </subcellularLocation>
</comment>
<evidence type="ECO:0000256" key="14">
    <source>
        <dbReference type="ARBA" id="ARBA00071169"/>
    </source>
</evidence>
<feature type="compositionally biased region" description="Low complexity" evidence="17">
    <location>
        <begin position="271"/>
        <end position="284"/>
    </location>
</feature>
<dbReference type="Gene3D" id="3.90.730.10">
    <property type="entry name" value="Ribonuclease T2-like"/>
    <property type="match status" value="1"/>
</dbReference>